<evidence type="ECO:0000313" key="2">
    <source>
        <dbReference type="Proteomes" id="UP000092695"/>
    </source>
</evidence>
<gene>
    <name evidence="1" type="ORF">BA177_03860</name>
</gene>
<evidence type="ECO:0000313" key="1">
    <source>
        <dbReference type="EMBL" id="ANO50458.1"/>
    </source>
</evidence>
<reference evidence="1 2" key="1">
    <citation type="submission" date="2016-06" db="EMBL/GenBank/DDBJ databases">
        <title>Complete genome sequence of a deep-branching marine Gamma Proteobacterium Woeseia oceani type strain XK5.</title>
        <authorList>
            <person name="Mu D."/>
            <person name="Du Z."/>
        </authorList>
    </citation>
    <scope>NUCLEOTIDE SEQUENCE [LARGE SCALE GENOMIC DNA]</scope>
    <source>
        <strain evidence="1 2">XK5</strain>
    </source>
</reference>
<accession>A0A193LDA2</accession>
<sequence>MPLELRMSHTDRRTFLQKSLAAGAVAASGASFSSFANAMRPGKRLEVAAVRFGTMADVGENGGSHLGHVISKVAGPLKTTVMLLKDGELRTCIVCFDGALPLKYTKKMISRELGMALENIVIFTSHNHSGAPTGGTTVPGENFYNVDRNDPKYDAPLTPFGQRVFAELTASVRRLPGMLEPVSVWHAEGTEGRITYNRKGRRADGSTYFMREEDRVLIDKDFNGDIDRQAPVVVFRNDRDKAVAALVQFTGHPVTSYKPEDPVVFGEWPQIATDIVARELANGGEPVPVGFLQGCCGDVNSKEMFTGGVERATEFGEMLGESYVKALQDLRLSERDGMSFTVESVPVPCGPLPSLGILKDEIAEMHDFIKRADAGREDTLDCVGLNFPRALSPKYRGALVKSILPWSEWALDLRKTGRADTVLKSVDLPTHVFRIGDVGIIGMQCEPFQGIGRRMRELSPTALTIPCGYANGSQGYFTDSANTGDREYMSSFYRYTSFRPPFKAPAGDVVADRAVQILRQS</sequence>
<dbReference type="PROSITE" id="PS51318">
    <property type="entry name" value="TAT"/>
    <property type="match status" value="1"/>
</dbReference>
<protein>
    <recommendedName>
        <fullName evidence="3">Neutral/alkaline non-lysosomal ceramidase N-terminal domain-containing protein</fullName>
    </recommendedName>
</protein>
<dbReference type="InterPro" id="IPR006311">
    <property type="entry name" value="TAT_signal"/>
</dbReference>
<proteinExistence type="predicted"/>
<dbReference type="EMBL" id="CP016268">
    <property type="protein sequence ID" value="ANO50458.1"/>
    <property type="molecule type" value="Genomic_DNA"/>
</dbReference>
<keyword evidence="2" id="KW-1185">Reference proteome</keyword>
<dbReference type="Proteomes" id="UP000092695">
    <property type="component" value="Chromosome"/>
</dbReference>
<dbReference type="KEGG" id="woc:BA177_03860"/>
<dbReference type="AlphaFoldDB" id="A0A193LDA2"/>
<dbReference type="STRING" id="1548547.BA177_03860"/>
<evidence type="ECO:0008006" key="3">
    <source>
        <dbReference type="Google" id="ProtNLM"/>
    </source>
</evidence>
<name>A0A193LDA2_9GAMM</name>
<organism evidence="1 2">
    <name type="scientific">Woeseia oceani</name>
    <dbReference type="NCBI Taxonomy" id="1548547"/>
    <lineage>
        <taxon>Bacteria</taxon>
        <taxon>Pseudomonadati</taxon>
        <taxon>Pseudomonadota</taxon>
        <taxon>Gammaproteobacteria</taxon>
        <taxon>Woeseiales</taxon>
        <taxon>Woeseiaceae</taxon>
        <taxon>Woeseia</taxon>
    </lineage>
</organism>